<dbReference type="EC" id="3.5.1.88" evidence="6"/>
<dbReference type="NCBIfam" id="NF001159">
    <property type="entry name" value="PRK00150.1-3"/>
    <property type="match status" value="1"/>
</dbReference>
<comment type="function">
    <text evidence="6">Removes the formyl group from the N-terminal Met of newly synthesized proteins. Requires at least a dipeptide for an efficient rate of reaction. N-terminal L-methionine is a prerequisite for activity but the enzyme has broad specificity at other positions.</text>
</comment>
<reference evidence="7" key="1">
    <citation type="submission" date="2022-07" db="EMBL/GenBank/DDBJ databases">
        <authorList>
            <person name="Wu T."/>
        </authorList>
    </citation>
    <scope>NUCLEOTIDE SEQUENCE</scope>
    <source>
        <strain evidence="7">SD-1</strain>
    </source>
</reference>
<dbReference type="EMBL" id="CP101185">
    <property type="protein sequence ID" value="UYV95635.1"/>
    <property type="molecule type" value="Genomic_DNA"/>
</dbReference>
<dbReference type="InterPro" id="IPR023635">
    <property type="entry name" value="Peptide_deformylase"/>
</dbReference>
<dbReference type="RefSeq" id="WP_069694430.1">
    <property type="nucleotide sequence ID" value="NZ_CP043010.1"/>
</dbReference>
<dbReference type="Proteomes" id="UP001163293">
    <property type="component" value="Chromosome"/>
</dbReference>
<feature type="binding site" evidence="6">
    <location>
        <position position="183"/>
    </location>
    <ligand>
        <name>Fe cation</name>
        <dbReference type="ChEBI" id="CHEBI:24875"/>
    </ligand>
</feature>
<gene>
    <name evidence="6" type="primary">def</name>
    <name evidence="7" type="ORF">NL394_10980</name>
</gene>
<dbReference type="GO" id="GO:0042586">
    <property type="term" value="F:peptide deformylase activity"/>
    <property type="evidence" value="ECO:0007669"/>
    <property type="project" value="UniProtKB-UniRule"/>
</dbReference>
<feature type="binding site" evidence="6">
    <location>
        <position position="179"/>
    </location>
    <ligand>
        <name>Fe cation</name>
        <dbReference type="ChEBI" id="CHEBI:24875"/>
    </ligand>
</feature>
<keyword evidence="3 6" id="KW-0378">Hydrolase</keyword>
<protein>
    <recommendedName>
        <fullName evidence="6">Peptide deformylase</fullName>
        <shortName evidence="6">PDF</shortName>
        <ecNumber evidence="6">3.5.1.88</ecNumber>
    </recommendedName>
    <alternativeName>
        <fullName evidence="6">Polypeptide deformylase</fullName>
    </alternativeName>
</protein>
<comment type="similarity">
    <text evidence="1 6">Belongs to the polypeptide deformylase family.</text>
</comment>
<accession>A0AAX3EC96</accession>
<keyword evidence="8" id="KW-1185">Reference proteome</keyword>
<evidence type="ECO:0000256" key="5">
    <source>
        <dbReference type="ARBA" id="ARBA00023004"/>
    </source>
</evidence>
<keyword evidence="2 6" id="KW-0479">Metal-binding</keyword>
<evidence type="ECO:0000256" key="4">
    <source>
        <dbReference type="ARBA" id="ARBA00022917"/>
    </source>
</evidence>
<keyword evidence="4 6" id="KW-0648">Protein biosynthesis</keyword>
<feature type="active site" evidence="6">
    <location>
        <position position="180"/>
    </location>
</feature>
<name>A0AAX3EC96_PAEUR</name>
<comment type="cofactor">
    <cofactor evidence="6">
        <name>Fe(2+)</name>
        <dbReference type="ChEBI" id="CHEBI:29033"/>
    </cofactor>
    <text evidence="6">Binds 1 Fe(2+) ion.</text>
</comment>
<dbReference type="SUPFAM" id="SSF56420">
    <property type="entry name" value="Peptide deformylase"/>
    <property type="match status" value="1"/>
</dbReference>
<keyword evidence="5 6" id="KW-0408">Iron</keyword>
<evidence type="ECO:0000256" key="3">
    <source>
        <dbReference type="ARBA" id="ARBA00022801"/>
    </source>
</evidence>
<evidence type="ECO:0000313" key="8">
    <source>
        <dbReference type="Proteomes" id="UP001163293"/>
    </source>
</evidence>
<organism evidence="7 8">
    <name type="scientific">Paenarthrobacter ureafaciens</name>
    <dbReference type="NCBI Taxonomy" id="37931"/>
    <lineage>
        <taxon>Bacteria</taxon>
        <taxon>Bacillati</taxon>
        <taxon>Actinomycetota</taxon>
        <taxon>Actinomycetes</taxon>
        <taxon>Micrococcales</taxon>
        <taxon>Micrococcaceae</taxon>
        <taxon>Paenarthrobacter</taxon>
    </lineage>
</organism>
<dbReference type="GO" id="GO:0006412">
    <property type="term" value="P:translation"/>
    <property type="evidence" value="ECO:0007669"/>
    <property type="project" value="UniProtKB-UniRule"/>
</dbReference>
<dbReference type="Pfam" id="PF01327">
    <property type="entry name" value="Pep_deformylase"/>
    <property type="match status" value="1"/>
</dbReference>
<dbReference type="FunFam" id="3.90.45.10:FF:000003">
    <property type="entry name" value="Peptide deformylase"/>
    <property type="match status" value="1"/>
</dbReference>
<feature type="binding site" evidence="6">
    <location>
        <position position="137"/>
    </location>
    <ligand>
        <name>Fe cation</name>
        <dbReference type="ChEBI" id="CHEBI:24875"/>
    </ligand>
</feature>
<dbReference type="Gene3D" id="3.90.45.10">
    <property type="entry name" value="Peptide deformylase"/>
    <property type="match status" value="1"/>
</dbReference>
<evidence type="ECO:0000313" key="7">
    <source>
        <dbReference type="EMBL" id="UYV95635.1"/>
    </source>
</evidence>
<dbReference type="InterPro" id="IPR036821">
    <property type="entry name" value="Peptide_deformylase_sf"/>
</dbReference>
<dbReference type="CDD" id="cd00487">
    <property type="entry name" value="Pep_deformylase"/>
    <property type="match status" value="1"/>
</dbReference>
<dbReference type="HAMAP" id="MF_00163">
    <property type="entry name" value="Pep_deformylase"/>
    <property type="match status" value="1"/>
</dbReference>
<evidence type="ECO:0000256" key="2">
    <source>
        <dbReference type="ARBA" id="ARBA00022723"/>
    </source>
</evidence>
<dbReference type="AlphaFoldDB" id="A0AAX3EC96"/>
<evidence type="ECO:0000256" key="1">
    <source>
        <dbReference type="ARBA" id="ARBA00010759"/>
    </source>
</evidence>
<dbReference type="PRINTS" id="PR01576">
    <property type="entry name" value="PDEFORMYLASE"/>
</dbReference>
<proteinExistence type="inferred from homology"/>
<dbReference type="PANTHER" id="PTHR10458:SF2">
    <property type="entry name" value="PEPTIDE DEFORMYLASE, MITOCHONDRIAL"/>
    <property type="match status" value="1"/>
</dbReference>
<dbReference type="GO" id="GO:0046872">
    <property type="term" value="F:metal ion binding"/>
    <property type="evidence" value="ECO:0007669"/>
    <property type="project" value="UniProtKB-KW"/>
</dbReference>
<evidence type="ECO:0000256" key="6">
    <source>
        <dbReference type="HAMAP-Rule" id="MF_00163"/>
    </source>
</evidence>
<sequence length="240" mass="26141">MTHLSDSGATAPATDFTPVRIRDAVRRILDAEAMPPIVQAGHPVLRQLAAPFDGQLDAAELGAFIARMREVMHAAPGVGLAAPQLGIPLRVAVLEDQYTIDPASSAARDREPLEFLAVLNPRYRSVGTETASFYEGCLSVSGYQAVVSRHRQIEFTYLTPEGQQNRQLLSGWQARIAQHETDHLDGTLYLDRAELRSLSSNAEHSARWAQPGIDEARHTLGFLPDQDNGTHAPSAQRSGS</sequence>
<dbReference type="PANTHER" id="PTHR10458">
    <property type="entry name" value="PEPTIDE DEFORMYLASE"/>
    <property type="match status" value="1"/>
</dbReference>
<comment type="catalytic activity">
    <reaction evidence="6">
        <text>N-terminal N-formyl-L-methionyl-[peptide] + H2O = N-terminal L-methionyl-[peptide] + formate</text>
        <dbReference type="Rhea" id="RHEA:24420"/>
        <dbReference type="Rhea" id="RHEA-COMP:10639"/>
        <dbReference type="Rhea" id="RHEA-COMP:10640"/>
        <dbReference type="ChEBI" id="CHEBI:15377"/>
        <dbReference type="ChEBI" id="CHEBI:15740"/>
        <dbReference type="ChEBI" id="CHEBI:49298"/>
        <dbReference type="ChEBI" id="CHEBI:64731"/>
        <dbReference type="EC" id="3.5.1.88"/>
    </reaction>
</comment>